<comment type="caution">
    <text evidence="1">The sequence shown here is derived from an EMBL/GenBank/DDBJ whole genome shotgun (WGS) entry which is preliminary data.</text>
</comment>
<reference evidence="1" key="1">
    <citation type="journal article" date="2015" name="Nature">
        <title>Complex archaea that bridge the gap between prokaryotes and eukaryotes.</title>
        <authorList>
            <person name="Spang A."/>
            <person name="Saw J.H."/>
            <person name="Jorgensen S.L."/>
            <person name="Zaremba-Niedzwiedzka K."/>
            <person name="Martijn J."/>
            <person name="Lind A.E."/>
            <person name="van Eijk R."/>
            <person name="Schleper C."/>
            <person name="Guy L."/>
            <person name="Ettema T.J."/>
        </authorList>
    </citation>
    <scope>NUCLEOTIDE SEQUENCE</scope>
</reference>
<accession>A0A0F9E7Q2</accession>
<protein>
    <recommendedName>
        <fullName evidence="2">HK97 gp10 family phage protein</fullName>
    </recommendedName>
</protein>
<sequence length="113" mass="12552">MAGFDVQFKFKPNPAAMAKLNGALFRALDETLDIDIQTEAKELSPYISGTNRRSIGIDVQEVGGRVEGSIFTQSGYGGYLEVGTSKMAARPYLWPAVESHAPKIFERMRRLLR</sequence>
<gene>
    <name evidence="1" type="ORF">LCGC14_2459090</name>
</gene>
<name>A0A0F9E7Q2_9ZZZZ</name>
<proteinExistence type="predicted"/>
<evidence type="ECO:0000313" key="1">
    <source>
        <dbReference type="EMBL" id="KKL20078.1"/>
    </source>
</evidence>
<organism evidence="1">
    <name type="scientific">marine sediment metagenome</name>
    <dbReference type="NCBI Taxonomy" id="412755"/>
    <lineage>
        <taxon>unclassified sequences</taxon>
        <taxon>metagenomes</taxon>
        <taxon>ecological metagenomes</taxon>
    </lineage>
</organism>
<evidence type="ECO:0008006" key="2">
    <source>
        <dbReference type="Google" id="ProtNLM"/>
    </source>
</evidence>
<dbReference type="EMBL" id="LAZR01038238">
    <property type="protein sequence ID" value="KKL20078.1"/>
    <property type="molecule type" value="Genomic_DNA"/>
</dbReference>
<dbReference type="AlphaFoldDB" id="A0A0F9E7Q2"/>